<dbReference type="Gene3D" id="3.90.1570.10">
    <property type="entry name" value="tt1808, chain A"/>
    <property type="match status" value="1"/>
</dbReference>
<evidence type="ECO:0000313" key="5">
    <source>
        <dbReference type="Proteomes" id="UP000286862"/>
    </source>
</evidence>
<proteinExistence type="predicted"/>
<keyword evidence="7" id="KW-1185">Reference proteome</keyword>
<dbReference type="InterPro" id="IPR008538">
    <property type="entry name" value="Uma2"/>
</dbReference>
<dbReference type="EMBL" id="MTKQ01000022">
    <property type="protein sequence ID" value="RWX49142.1"/>
    <property type="molecule type" value="Genomic_DNA"/>
</dbReference>
<dbReference type="SUPFAM" id="SSF52980">
    <property type="entry name" value="Restriction endonuclease-like"/>
    <property type="match status" value="1"/>
</dbReference>
<evidence type="ECO:0000313" key="4">
    <source>
        <dbReference type="EMBL" id="RWX52276.1"/>
    </source>
</evidence>
<evidence type="ECO:0000313" key="6">
    <source>
        <dbReference type="Proteomes" id="UP000287615"/>
    </source>
</evidence>
<keyword evidence="3" id="KW-0378">Hydrolase</keyword>
<evidence type="ECO:0000313" key="7">
    <source>
        <dbReference type="Proteomes" id="UP000288892"/>
    </source>
</evidence>
<dbReference type="InterPro" id="IPR012296">
    <property type="entry name" value="Nuclease_put_TT1808"/>
</dbReference>
<dbReference type="EMBL" id="MTKS01000023">
    <property type="protein sequence ID" value="RWX52276.1"/>
    <property type="molecule type" value="Genomic_DNA"/>
</dbReference>
<dbReference type="Proteomes" id="UP000287615">
    <property type="component" value="Unassembled WGS sequence"/>
</dbReference>
<organism evidence="3 6">
    <name type="scientific">Candidatus Electrothrix marina</name>
    <dbReference type="NCBI Taxonomy" id="1859130"/>
    <lineage>
        <taxon>Bacteria</taxon>
        <taxon>Pseudomonadati</taxon>
        <taxon>Thermodesulfobacteriota</taxon>
        <taxon>Desulfobulbia</taxon>
        <taxon>Desulfobulbales</taxon>
        <taxon>Desulfobulbaceae</taxon>
        <taxon>Candidatus Electrothrix</taxon>
    </lineage>
</organism>
<dbReference type="InterPro" id="IPR011335">
    <property type="entry name" value="Restrct_endonuc-II-like"/>
</dbReference>
<dbReference type="PANTHER" id="PTHR34107:SF1">
    <property type="entry name" value="SLL0198 PROTEIN"/>
    <property type="match status" value="1"/>
</dbReference>
<protein>
    <submittedName>
        <fullName evidence="3">Putative restriction endonuclease</fullName>
    </submittedName>
</protein>
<accession>A0A3S3RX02</accession>
<dbReference type="EMBL" id="MTKR01000087">
    <property type="protein sequence ID" value="RWX50376.1"/>
    <property type="molecule type" value="Genomic_DNA"/>
</dbReference>
<dbReference type="AlphaFoldDB" id="A0A3S3RX02"/>
<name>A0A3S3RX02_9BACT</name>
<comment type="caution">
    <text evidence="3">The sequence shown here is derived from an EMBL/GenBank/DDBJ whole genome shotgun (WGS) entry which is preliminary data.</text>
</comment>
<dbReference type="PANTHER" id="PTHR34107">
    <property type="entry name" value="SLL0198 PROTEIN-RELATED"/>
    <property type="match status" value="1"/>
</dbReference>
<dbReference type="Proteomes" id="UP000288892">
    <property type="component" value="Unassembled WGS sequence"/>
</dbReference>
<evidence type="ECO:0000313" key="2">
    <source>
        <dbReference type="EMBL" id="RWX49142.1"/>
    </source>
</evidence>
<keyword evidence="3" id="KW-0540">Nuclease</keyword>
<reference evidence="5 6" key="1">
    <citation type="submission" date="2017-01" db="EMBL/GenBank/DDBJ databases">
        <title>The cable genome- insights into the physiology and evolution of filamentous bacteria capable of sulfide oxidation via long distance electron transfer.</title>
        <authorList>
            <person name="Schreiber L."/>
            <person name="Bjerg J.T."/>
            <person name="Boggild A."/>
            <person name="Van De Vossenberg J."/>
            <person name="Meysman F."/>
            <person name="Nielsen L.P."/>
            <person name="Schramm A."/>
            <person name="Kjeldsen K.U."/>
        </authorList>
    </citation>
    <scope>NUCLEOTIDE SEQUENCE [LARGE SCALE GENOMIC DNA]</scope>
    <source>
        <strain evidence="2">A2</strain>
        <strain evidence="3">A3</strain>
        <strain evidence="4">A5</strain>
    </source>
</reference>
<sequence length="160" mass="18242">MNWQEVCEHPELRNLSFKIELNRQGQLIMTPVKVYHSVFQGEIAALLKAERKDGKVLTECAVRTHQGTKIADVAWVSAETFQRIKDEVECSVAPEVCIEVLSTSNTAEEMEDKRSLYFANGAKEVWMCDRQGHLRFYVPGAEREDSLLFPDFPAAIDYDS</sequence>
<evidence type="ECO:0000259" key="1">
    <source>
        <dbReference type="Pfam" id="PF05685"/>
    </source>
</evidence>
<gene>
    <name evidence="2" type="ORF">VT99_10224</name>
    <name evidence="3" type="ORF">VU00_10872</name>
    <name evidence="4" type="ORF">VU01_102311</name>
</gene>
<keyword evidence="3" id="KW-0255">Endonuclease</keyword>
<feature type="domain" description="Putative restriction endonuclease" evidence="1">
    <location>
        <begin position="5"/>
        <end position="132"/>
    </location>
</feature>
<dbReference type="CDD" id="cd06260">
    <property type="entry name" value="DUF820-like"/>
    <property type="match status" value="1"/>
</dbReference>
<evidence type="ECO:0000313" key="3">
    <source>
        <dbReference type="EMBL" id="RWX50376.1"/>
    </source>
</evidence>
<dbReference type="Pfam" id="PF05685">
    <property type="entry name" value="Uma2"/>
    <property type="match status" value="1"/>
</dbReference>
<dbReference type="Proteomes" id="UP000286862">
    <property type="component" value="Unassembled WGS sequence"/>
</dbReference>
<dbReference type="GO" id="GO:0004519">
    <property type="term" value="F:endonuclease activity"/>
    <property type="evidence" value="ECO:0007669"/>
    <property type="project" value="UniProtKB-KW"/>
</dbReference>